<protein>
    <submittedName>
        <fullName evidence="2">Uncharacterized protein</fullName>
    </submittedName>
</protein>
<sequence>MVPATKTPISTPAVTAKSPVASSTRKIMVKGAPMIAVPTAPMPTSMKAERSPRMPGSR</sequence>
<dbReference type="AlphaFoldDB" id="A0A1J5PCZ5"/>
<evidence type="ECO:0000256" key="1">
    <source>
        <dbReference type="SAM" id="MobiDB-lite"/>
    </source>
</evidence>
<reference evidence="2" key="1">
    <citation type="submission" date="2016-10" db="EMBL/GenBank/DDBJ databases">
        <title>Sequence of Gallionella enrichment culture.</title>
        <authorList>
            <person name="Poehlein A."/>
            <person name="Muehling M."/>
            <person name="Daniel R."/>
        </authorList>
    </citation>
    <scope>NUCLEOTIDE SEQUENCE</scope>
</reference>
<gene>
    <name evidence="2" type="ORF">GALL_493030</name>
</gene>
<name>A0A1J5PCZ5_9ZZZZ</name>
<accession>A0A1J5PCZ5</accession>
<organism evidence="2">
    <name type="scientific">mine drainage metagenome</name>
    <dbReference type="NCBI Taxonomy" id="410659"/>
    <lineage>
        <taxon>unclassified sequences</taxon>
        <taxon>metagenomes</taxon>
        <taxon>ecological metagenomes</taxon>
    </lineage>
</organism>
<evidence type="ECO:0000313" key="2">
    <source>
        <dbReference type="EMBL" id="OIQ69098.1"/>
    </source>
</evidence>
<proteinExistence type="predicted"/>
<comment type="caution">
    <text evidence="2">The sequence shown here is derived from an EMBL/GenBank/DDBJ whole genome shotgun (WGS) entry which is preliminary data.</text>
</comment>
<dbReference type="EMBL" id="MLJW01004920">
    <property type="protein sequence ID" value="OIQ69098.1"/>
    <property type="molecule type" value="Genomic_DNA"/>
</dbReference>
<feature type="region of interest" description="Disordered" evidence="1">
    <location>
        <begin position="35"/>
        <end position="58"/>
    </location>
</feature>